<dbReference type="OrthoDB" id="5295305at2"/>
<keyword evidence="3" id="KW-1185">Reference proteome</keyword>
<comment type="caution">
    <text evidence="2">The sequence shown here is derived from an EMBL/GenBank/DDBJ whole genome shotgun (WGS) entry which is preliminary data.</text>
</comment>
<accession>A0A328B687</accession>
<dbReference type="AlphaFoldDB" id="A0A328B687"/>
<evidence type="ECO:0000313" key="3">
    <source>
        <dbReference type="Proteomes" id="UP000249524"/>
    </source>
</evidence>
<name>A0A328B687_9CAUL</name>
<dbReference type="GO" id="GO:0016747">
    <property type="term" value="F:acyltransferase activity, transferring groups other than amino-acyl groups"/>
    <property type="evidence" value="ECO:0007669"/>
    <property type="project" value="InterPro"/>
</dbReference>
<dbReference type="PROSITE" id="PS51186">
    <property type="entry name" value="GNAT"/>
    <property type="match status" value="1"/>
</dbReference>
<dbReference type="PANTHER" id="PTHR43610:SF1">
    <property type="entry name" value="N-ACETYLTRANSFERASE DOMAIN-CONTAINING PROTEIN"/>
    <property type="match status" value="1"/>
</dbReference>
<feature type="domain" description="N-acetyltransferase" evidence="1">
    <location>
        <begin position="13"/>
        <end position="177"/>
    </location>
</feature>
<organism evidence="2 3">
    <name type="scientific">Phenylobacterium kunshanense</name>
    <dbReference type="NCBI Taxonomy" id="1445034"/>
    <lineage>
        <taxon>Bacteria</taxon>
        <taxon>Pseudomonadati</taxon>
        <taxon>Pseudomonadota</taxon>
        <taxon>Alphaproteobacteria</taxon>
        <taxon>Caulobacterales</taxon>
        <taxon>Caulobacteraceae</taxon>
        <taxon>Phenylobacterium</taxon>
    </lineage>
</organism>
<dbReference type="InterPro" id="IPR000182">
    <property type="entry name" value="GNAT_dom"/>
</dbReference>
<dbReference type="Gene3D" id="3.40.630.30">
    <property type="match status" value="1"/>
</dbReference>
<gene>
    <name evidence="2" type="ORF">DJ019_19755</name>
</gene>
<dbReference type="EMBL" id="QFYS01000013">
    <property type="protein sequence ID" value="RAK62115.1"/>
    <property type="molecule type" value="Genomic_DNA"/>
</dbReference>
<protein>
    <submittedName>
        <fullName evidence="2">N-acetyltransferase</fullName>
    </submittedName>
</protein>
<evidence type="ECO:0000259" key="1">
    <source>
        <dbReference type="PROSITE" id="PS51186"/>
    </source>
</evidence>
<dbReference type="PANTHER" id="PTHR43610">
    <property type="entry name" value="BLL6696 PROTEIN"/>
    <property type="match status" value="1"/>
</dbReference>
<proteinExistence type="predicted"/>
<dbReference type="InterPro" id="IPR016181">
    <property type="entry name" value="Acyl_CoA_acyltransferase"/>
</dbReference>
<reference evidence="2 3" key="1">
    <citation type="submission" date="2018-05" db="EMBL/GenBank/DDBJ databases">
        <authorList>
            <person name="Lanie J.A."/>
            <person name="Ng W.-L."/>
            <person name="Kazmierczak K.M."/>
            <person name="Andrzejewski T.M."/>
            <person name="Davidsen T.M."/>
            <person name="Wayne K.J."/>
            <person name="Tettelin H."/>
            <person name="Glass J.I."/>
            <person name="Rusch D."/>
            <person name="Podicherti R."/>
            <person name="Tsui H.-C.T."/>
            <person name="Winkler M.E."/>
        </authorList>
    </citation>
    <scope>NUCLEOTIDE SEQUENCE [LARGE SCALE GENOMIC DNA]</scope>
    <source>
        <strain evidence="2 3">BUT-10</strain>
    </source>
</reference>
<evidence type="ECO:0000313" key="2">
    <source>
        <dbReference type="EMBL" id="RAK62115.1"/>
    </source>
</evidence>
<dbReference type="SUPFAM" id="SSF55729">
    <property type="entry name" value="Acyl-CoA N-acyltransferases (Nat)"/>
    <property type="match status" value="1"/>
</dbReference>
<dbReference type="Proteomes" id="UP000249524">
    <property type="component" value="Unassembled WGS sequence"/>
</dbReference>
<dbReference type="RefSeq" id="WP_111278412.1">
    <property type="nucleotide sequence ID" value="NZ_QFYS01000013.1"/>
</dbReference>
<sequence>MKLVPQVLENAFVRLEPMEDAHREGLRAACNADQRIWTELYPFSWANEQFEPTWEKLRRDQAEGSNQPYAVLVGGEVVGITTFYAIEPANAAVAVGGTYYRPDQRGGATNPAAKRLMMGHAFGAGARRVVYHVDALNLRSRAAVTKLGAVQEGIMRQDRVTWTGRLRDTVVFSILADEWPSVRDRLEARLAVFA</sequence>
<keyword evidence="2" id="KW-0808">Transferase</keyword>
<dbReference type="Pfam" id="PF13302">
    <property type="entry name" value="Acetyltransf_3"/>
    <property type="match status" value="1"/>
</dbReference>